<keyword evidence="2" id="KW-1185">Reference proteome</keyword>
<gene>
    <name evidence="1" type="ORF">TCLT_LOCUS3945</name>
</gene>
<name>A0A0N5CUK8_THECL</name>
<reference evidence="1 2" key="2">
    <citation type="submission" date="2018-11" db="EMBL/GenBank/DDBJ databases">
        <authorList>
            <consortium name="Pathogen Informatics"/>
        </authorList>
    </citation>
    <scope>NUCLEOTIDE SEQUENCE [LARGE SCALE GENOMIC DNA]</scope>
</reference>
<evidence type="ECO:0000313" key="3">
    <source>
        <dbReference type="WBParaSite" id="TCLT_0000395601-mRNA-1"/>
    </source>
</evidence>
<protein>
    <submittedName>
        <fullName evidence="3">Secreted protein</fullName>
    </submittedName>
</protein>
<dbReference type="AlphaFoldDB" id="A0A0N5CUK8"/>
<organism evidence="3">
    <name type="scientific">Thelazia callipaeda</name>
    <name type="common">Oriental eyeworm</name>
    <name type="synonym">Parasitic nematode</name>
    <dbReference type="NCBI Taxonomy" id="103827"/>
    <lineage>
        <taxon>Eukaryota</taxon>
        <taxon>Metazoa</taxon>
        <taxon>Ecdysozoa</taxon>
        <taxon>Nematoda</taxon>
        <taxon>Chromadorea</taxon>
        <taxon>Rhabditida</taxon>
        <taxon>Spirurina</taxon>
        <taxon>Spiruromorpha</taxon>
        <taxon>Thelazioidea</taxon>
        <taxon>Thelaziidae</taxon>
        <taxon>Thelazia</taxon>
    </lineage>
</organism>
<sequence length="225" mass="25578">VNINFAAIDLSANCDQESDHIKLGRCLRPWLDLWEMIRVQESHASNFLFPIPFYSRESVLYLCSAYLDSRSTCMTPKVLNRCKQNEMIAFIQSHMQYYCGNKAKIAFTKFECLRDALISASKCWPHLEGVPLPSYQAGKCEVMSKFFNCVLPTVEEKCKSSAVYTLVDAISSFGCIIRNELVKQSAKYVEKVNSTGQLTDKFGQKYIRDELSAVLPALDEEKHGQ</sequence>
<dbReference type="EMBL" id="UYYF01004270">
    <property type="protein sequence ID" value="VDN00981.1"/>
    <property type="molecule type" value="Genomic_DNA"/>
</dbReference>
<proteinExistence type="predicted"/>
<dbReference type="WBParaSite" id="TCLT_0000395601-mRNA-1">
    <property type="protein sequence ID" value="TCLT_0000395601-mRNA-1"/>
    <property type="gene ID" value="TCLT_0000395601"/>
</dbReference>
<evidence type="ECO:0000313" key="2">
    <source>
        <dbReference type="Proteomes" id="UP000276776"/>
    </source>
</evidence>
<dbReference type="OMA" id="ISASKCW"/>
<evidence type="ECO:0000313" key="1">
    <source>
        <dbReference type="EMBL" id="VDN00981.1"/>
    </source>
</evidence>
<dbReference type="OrthoDB" id="5871362at2759"/>
<dbReference type="Proteomes" id="UP000276776">
    <property type="component" value="Unassembled WGS sequence"/>
</dbReference>
<accession>A0A0N5CUK8</accession>
<reference evidence="3" key="1">
    <citation type="submission" date="2017-02" db="UniProtKB">
        <authorList>
            <consortium name="WormBaseParasite"/>
        </authorList>
    </citation>
    <scope>IDENTIFICATION</scope>
</reference>